<organism evidence="2 3">
    <name type="scientific">Reticulomyxa filosa</name>
    <dbReference type="NCBI Taxonomy" id="46433"/>
    <lineage>
        <taxon>Eukaryota</taxon>
        <taxon>Sar</taxon>
        <taxon>Rhizaria</taxon>
        <taxon>Retaria</taxon>
        <taxon>Foraminifera</taxon>
        <taxon>Monothalamids</taxon>
        <taxon>Reticulomyxidae</taxon>
        <taxon>Reticulomyxa</taxon>
    </lineage>
</organism>
<keyword evidence="3" id="KW-1185">Reference proteome</keyword>
<dbReference type="GO" id="GO:0003676">
    <property type="term" value="F:nucleic acid binding"/>
    <property type="evidence" value="ECO:0007669"/>
    <property type="project" value="InterPro"/>
</dbReference>
<dbReference type="Proteomes" id="UP000023152">
    <property type="component" value="Unassembled WGS sequence"/>
</dbReference>
<dbReference type="Gene3D" id="3.30.70.330">
    <property type="match status" value="2"/>
</dbReference>
<feature type="region of interest" description="Disordered" evidence="1">
    <location>
        <begin position="27"/>
        <end position="137"/>
    </location>
</feature>
<dbReference type="SUPFAM" id="SSF54928">
    <property type="entry name" value="RNA-binding domain, RBD"/>
    <property type="match status" value="1"/>
</dbReference>
<evidence type="ECO:0000256" key="1">
    <source>
        <dbReference type="SAM" id="MobiDB-lite"/>
    </source>
</evidence>
<dbReference type="InterPro" id="IPR012677">
    <property type="entry name" value="Nucleotide-bd_a/b_plait_sf"/>
</dbReference>
<protein>
    <submittedName>
        <fullName evidence="2">Rhoptry neck protein 6</fullName>
    </submittedName>
</protein>
<sequence>MDVDDLAELNAKAGILHTLIIMLLSEEEKNEKEEKNRDFAMLDFDETVNKGETRENEEMEKADNSEESRLFSFDDVSVAMPDPSPSPSPNPSLSGHDNENGEVNGNENGSAKEEEESAETNENNSENETNEEEKEIIEIKREWPYSFELTEDKNKTSKMKVDNMNPFHGRLLVVKNVPSHMNEKGLEQALFYDVPSKCHPYDIYLFHCATTVATEMSTGEVFVQPKPGYAFLLFYNSKQIEMILPILANKQKFVIERPILSDESMATICTAATLNFLDSPSSSSSPHSLQSLYARKWLVDSLRVLNRLRADLCNRTLRVLFLNLHWKVNALHLHQFISQCIPKAERKSNALVPLRVQICFDQNQFPSGHAVVDFKSCEAATQMLEKCHLQKKMGRTVYCDWYPDSTRIQQFVKQQLQFEQHVKDRDTPISLSLLLDNIDHSIGEEDIRQWIYCHAQKHGIVSAESDPSTLITHLRLVHNRRHPRSSGYCFVKFDPSLPLLQVMHALQYKLCQNRCVYVKFCMFVSALSYVINAACSNAFHRRCYSKKKRKSR</sequence>
<dbReference type="AlphaFoldDB" id="X6M8B3"/>
<feature type="compositionally biased region" description="Basic and acidic residues" evidence="1">
    <location>
        <begin position="47"/>
        <end position="69"/>
    </location>
</feature>
<dbReference type="CDD" id="cd00590">
    <property type="entry name" value="RRM_SF"/>
    <property type="match status" value="1"/>
</dbReference>
<feature type="compositionally biased region" description="Basic and acidic residues" evidence="1">
    <location>
        <begin position="27"/>
        <end position="40"/>
    </location>
</feature>
<accession>X6M8B3</accession>
<name>X6M8B3_RETFI</name>
<dbReference type="EMBL" id="ASPP01023582">
    <property type="protein sequence ID" value="ETO10228.1"/>
    <property type="molecule type" value="Genomic_DNA"/>
</dbReference>
<proteinExistence type="predicted"/>
<evidence type="ECO:0000313" key="2">
    <source>
        <dbReference type="EMBL" id="ETO10228.1"/>
    </source>
</evidence>
<evidence type="ECO:0000313" key="3">
    <source>
        <dbReference type="Proteomes" id="UP000023152"/>
    </source>
</evidence>
<comment type="caution">
    <text evidence="2">The sequence shown here is derived from an EMBL/GenBank/DDBJ whole genome shotgun (WGS) entry which is preliminary data.</text>
</comment>
<dbReference type="InterPro" id="IPR035979">
    <property type="entry name" value="RBD_domain_sf"/>
</dbReference>
<reference evidence="2 3" key="1">
    <citation type="journal article" date="2013" name="Curr. Biol.">
        <title>The Genome of the Foraminiferan Reticulomyxa filosa.</title>
        <authorList>
            <person name="Glockner G."/>
            <person name="Hulsmann N."/>
            <person name="Schleicher M."/>
            <person name="Noegel A.A."/>
            <person name="Eichinger L."/>
            <person name="Gallinger C."/>
            <person name="Pawlowski J."/>
            <person name="Sierra R."/>
            <person name="Euteneuer U."/>
            <person name="Pillet L."/>
            <person name="Moustafa A."/>
            <person name="Platzer M."/>
            <person name="Groth M."/>
            <person name="Szafranski K."/>
            <person name="Schliwa M."/>
        </authorList>
    </citation>
    <scope>NUCLEOTIDE SEQUENCE [LARGE SCALE GENOMIC DNA]</scope>
</reference>
<gene>
    <name evidence="2" type="ORF">RFI_27146</name>
</gene>